<feature type="compositionally biased region" description="Pro residues" evidence="1">
    <location>
        <begin position="345"/>
        <end position="360"/>
    </location>
</feature>
<dbReference type="Proteomes" id="UP000751190">
    <property type="component" value="Unassembled WGS sequence"/>
</dbReference>
<dbReference type="OrthoDB" id="10684213at2759"/>
<protein>
    <submittedName>
        <fullName evidence="2">Uncharacterized protein</fullName>
    </submittedName>
</protein>
<evidence type="ECO:0000256" key="1">
    <source>
        <dbReference type="SAM" id="MobiDB-lite"/>
    </source>
</evidence>
<reference evidence="2" key="1">
    <citation type="submission" date="2021-05" db="EMBL/GenBank/DDBJ databases">
        <title>The genome of the haptophyte Pavlova lutheri (Diacronema luteri, Pavlovales) - a model for lipid biosynthesis in eukaryotic algae.</title>
        <authorList>
            <person name="Hulatt C.J."/>
            <person name="Posewitz M.C."/>
        </authorList>
    </citation>
    <scope>NUCLEOTIDE SEQUENCE</scope>
    <source>
        <strain evidence="2">NIVA-4/92</strain>
    </source>
</reference>
<proteinExistence type="predicted"/>
<feature type="region of interest" description="Disordered" evidence="1">
    <location>
        <begin position="472"/>
        <end position="514"/>
    </location>
</feature>
<name>A0A8J5X5T4_DIALT</name>
<evidence type="ECO:0000313" key="2">
    <source>
        <dbReference type="EMBL" id="KAG8459031.1"/>
    </source>
</evidence>
<comment type="caution">
    <text evidence="2">The sequence shown here is derived from an EMBL/GenBank/DDBJ whole genome shotgun (WGS) entry which is preliminary data.</text>
</comment>
<evidence type="ECO:0000313" key="3">
    <source>
        <dbReference type="Proteomes" id="UP000751190"/>
    </source>
</evidence>
<organism evidence="2 3">
    <name type="scientific">Diacronema lutheri</name>
    <name type="common">Unicellular marine alga</name>
    <name type="synonym">Monochrysis lutheri</name>
    <dbReference type="NCBI Taxonomy" id="2081491"/>
    <lineage>
        <taxon>Eukaryota</taxon>
        <taxon>Haptista</taxon>
        <taxon>Haptophyta</taxon>
        <taxon>Pavlovophyceae</taxon>
        <taxon>Pavlovales</taxon>
        <taxon>Pavlovaceae</taxon>
        <taxon>Diacronema</taxon>
    </lineage>
</organism>
<sequence>MGVRDRADRAGGHKRRRIEEEWSDSDFDIYHNSANTALARVHGRWFGTRAAEPEEYVRLERGAWRLAAGAAVAALDEPARGQGSSEVRGLCLAELRAALSGAERLEPASLSRLFWHYQQHLAYARWAVDGAREHAHDLAAQLAAAYEELARVRARLAQAEPELLRLHARTDACERELCECRAAAAGWHRAGGWARAAGAAMLTQGGAPHRLLGAERRAAARARLAAARDGRFAAHAGCSALREGARHAARAGGLTAAAAAPRPRAGGGGPVCGVRGAAGEGGVGGTLVCDARVGGTARERAAGAGAERGLAFFSAAGTCARVAAPAALGASAVFCSSCVTRAQPQPSPQPPPPPPLPLPPAWDRCNGPTDHTGALGTHALALAPGGPLQPAAAPPMAPLPFPPFSNCAMDRLGQIPVVHAPPPIHAWAHRRRGASPAEAAALSSAADRAPPPRVPMPTLGCAESGGWLGACAQPGQSGPASHEPPAYRDAALPRPCARAERGDSMGWDDEDSDM</sequence>
<dbReference type="EMBL" id="JAGTXO010000045">
    <property type="protein sequence ID" value="KAG8459031.1"/>
    <property type="molecule type" value="Genomic_DNA"/>
</dbReference>
<feature type="region of interest" description="Disordered" evidence="1">
    <location>
        <begin position="341"/>
        <end position="370"/>
    </location>
</feature>
<accession>A0A8J5X5T4</accession>
<gene>
    <name evidence="2" type="ORF">KFE25_006576</name>
</gene>
<keyword evidence="3" id="KW-1185">Reference proteome</keyword>
<dbReference type="AlphaFoldDB" id="A0A8J5X5T4"/>